<feature type="compositionally biased region" description="Basic residues" evidence="1">
    <location>
        <begin position="103"/>
        <end position="114"/>
    </location>
</feature>
<keyword evidence="3" id="KW-1185">Reference proteome</keyword>
<organism evidence="2 3">
    <name type="scientific">Phytophthora fragariaefolia</name>
    <dbReference type="NCBI Taxonomy" id="1490495"/>
    <lineage>
        <taxon>Eukaryota</taxon>
        <taxon>Sar</taxon>
        <taxon>Stramenopiles</taxon>
        <taxon>Oomycota</taxon>
        <taxon>Peronosporomycetes</taxon>
        <taxon>Peronosporales</taxon>
        <taxon>Peronosporaceae</taxon>
        <taxon>Phytophthora</taxon>
    </lineage>
</organism>
<protein>
    <submittedName>
        <fullName evidence="2">Unnamed protein product</fullName>
    </submittedName>
</protein>
<feature type="region of interest" description="Disordered" evidence="1">
    <location>
        <begin position="95"/>
        <end position="115"/>
    </location>
</feature>
<feature type="region of interest" description="Disordered" evidence="1">
    <location>
        <begin position="124"/>
        <end position="143"/>
    </location>
</feature>
<evidence type="ECO:0000313" key="2">
    <source>
        <dbReference type="EMBL" id="GMF44169.1"/>
    </source>
</evidence>
<comment type="caution">
    <text evidence="2">The sequence shown here is derived from an EMBL/GenBank/DDBJ whole genome shotgun (WGS) entry which is preliminary data.</text>
</comment>
<evidence type="ECO:0000256" key="1">
    <source>
        <dbReference type="SAM" id="MobiDB-lite"/>
    </source>
</evidence>
<proteinExistence type="predicted"/>
<dbReference type="EMBL" id="BSXT01001649">
    <property type="protein sequence ID" value="GMF44169.1"/>
    <property type="molecule type" value="Genomic_DNA"/>
</dbReference>
<reference evidence="2" key="1">
    <citation type="submission" date="2023-04" db="EMBL/GenBank/DDBJ databases">
        <title>Phytophthora fragariaefolia NBRC 109709.</title>
        <authorList>
            <person name="Ichikawa N."/>
            <person name="Sato H."/>
            <person name="Tonouchi N."/>
        </authorList>
    </citation>
    <scope>NUCLEOTIDE SEQUENCE</scope>
    <source>
        <strain evidence="2">NBRC 109709</strain>
    </source>
</reference>
<gene>
    <name evidence="2" type="ORF">Pfra01_001525700</name>
</gene>
<dbReference type="Proteomes" id="UP001165121">
    <property type="component" value="Unassembled WGS sequence"/>
</dbReference>
<dbReference type="AlphaFoldDB" id="A0A9W7CVX6"/>
<dbReference type="OrthoDB" id="64267at2759"/>
<sequence>MGGMEAATALQLLRAKQNAYYIQAVQEALQAEEQRKQKLRKACKQEAKWLEKQFAGERSADRDRLLHIQEDHALLLNAKIAEWKATGGVVKLAPEAASDQQRTQRHKEKTHRATFSKDTLDRLAAPRAPTAKAEEAGAYRLMK</sequence>
<evidence type="ECO:0000313" key="3">
    <source>
        <dbReference type="Proteomes" id="UP001165121"/>
    </source>
</evidence>
<accession>A0A9W7CVX6</accession>
<name>A0A9W7CVX6_9STRA</name>